<keyword evidence="1" id="KW-0812">Transmembrane</keyword>
<keyword evidence="3" id="KW-1185">Reference proteome</keyword>
<feature type="transmembrane region" description="Helical" evidence="1">
    <location>
        <begin position="16"/>
        <end position="35"/>
    </location>
</feature>
<dbReference type="RefSeq" id="WP_343784846.1">
    <property type="nucleotide sequence ID" value="NZ_BAAACZ010000029.1"/>
</dbReference>
<organism evidence="2 3">
    <name type="scientific">Alkalibacillus silvisoli</name>
    <dbReference type="NCBI Taxonomy" id="392823"/>
    <lineage>
        <taxon>Bacteria</taxon>
        <taxon>Bacillati</taxon>
        <taxon>Bacillota</taxon>
        <taxon>Bacilli</taxon>
        <taxon>Bacillales</taxon>
        <taxon>Bacillaceae</taxon>
        <taxon>Alkalibacillus</taxon>
    </lineage>
</organism>
<gene>
    <name evidence="2" type="ORF">GCM10008935_29190</name>
</gene>
<evidence type="ECO:0008006" key="4">
    <source>
        <dbReference type="Google" id="ProtNLM"/>
    </source>
</evidence>
<accession>A0ABP3K5J9</accession>
<dbReference type="PANTHER" id="PTHR37305:SF1">
    <property type="entry name" value="MEMBRANE PROTEIN"/>
    <property type="match status" value="1"/>
</dbReference>
<comment type="caution">
    <text evidence="2">The sequence shown here is derived from an EMBL/GenBank/DDBJ whole genome shotgun (WGS) entry which is preliminary data.</text>
</comment>
<dbReference type="Pfam" id="PF12679">
    <property type="entry name" value="ABC2_membrane_2"/>
    <property type="match status" value="1"/>
</dbReference>
<sequence>MIKFIFFEMKKATKSAFFYMLLALLVLVVSGYFIYNYIQTERVEDMVEEAERQLLGSESSLEEMGFEIGDDINEVEDPLEASEIENILMQIETRETRLQGYEDHDWKKVAQVEVEMGEEHFERFPTQAEEQVYTWMTHFSREVHLERNRWLLDREIRPVFPNHSFSELTVYDEVFDSEVEEEIAHDFNNIHSSSGFYFLYRLFELLLTVFGAAFFLFLFGNVMTREGLGQNGPIHFLYTQPVRRRTVFVSKVITVTLVSLSTVLGVGLFSLLLGTVFDRLGAWDYPVLIYEPEFQFSFMPMGAFLLWSALLFLMVLVFCYAWLFLFSVLVRRTSIAIGLTLAVVFLGVQFSDQIVGAYNPFLYFDVYEIITFETALVQENFDINLVNGVVSLGVSSLLILVVSYFVMKVKMK</sequence>
<evidence type="ECO:0000313" key="2">
    <source>
        <dbReference type="EMBL" id="GAA0471396.1"/>
    </source>
</evidence>
<keyword evidence="1" id="KW-1133">Transmembrane helix</keyword>
<feature type="transmembrane region" description="Helical" evidence="1">
    <location>
        <begin position="198"/>
        <end position="219"/>
    </location>
</feature>
<feature type="transmembrane region" description="Helical" evidence="1">
    <location>
        <begin position="252"/>
        <end position="277"/>
    </location>
</feature>
<dbReference type="PANTHER" id="PTHR37305">
    <property type="entry name" value="INTEGRAL MEMBRANE PROTEIN-RELATED"/>
    <property type="match status" value="1"/>
</dbReference>
<evidence type="ECO:0000313" key="3">
    <source>
        <dbReference type="Proteomes" id="UP001500740"/>
    </source>
</evidence>
<dbReference type="EMBL" id="BAAACZ010000029">
    <property type="protein sequence ID" value="GAA0471396.1"/>
    <property type="molecule type" value="Genomic_DNA"/>
</dbReference>
<protein>
    <recommendedName>
        <fullName evidence="4">ABC transporter permease</fullName>
    </recommendedName>
</protein>
<keyword evidence="1" id="KW-0472">Membrane</keyword>
<feature type="transmembrane region" description="Helical" evidence="1">
    <location>
        <begin position="335"/>
        <end position="358"/>
    </location>
</feature>
<proteinExistence type="predicted"/>
<feature type="transmembrane region" description="Helical" evidence="1">
    <location>
        <begin position="385"/>
        <end position="407"/>
    </location>
</feature>
<dbReference type="Proteomes" id="UP001500740">
    <property type="component" value="Unassembled WGS sequence"/>
</dbReference>
<name>A0ABP3K5J9_9BACI</name>
<feature type="transmembrane region" description="Helical" evidence="1">
    <location>
        <begin position="297"/>
        <end position="323"/>
    </location>
</feature>
<reference evidence="3" key="1">
    <citation type="journal article" date="2019" name="Int. J. Syst. Evol. Microbiol.">
        <title>The Global Catalogue of Microorganisms (GCM) 10K type strain sequencing project: providing services to taxonomists for standard genome sequencing and annotation.</title>
        <authorList>
            <consortium name="The Broad Institute Genomics Platform"/>
            <consortium name="The Broad Institute Genome Sequencing Center for Infectious Disease"/>
            <person name="Wu L."/>
            <person name="Ma J."/>
        </authorList>
    </citation>
    <scope>NUCLEOTIDE SEQUENCE [LARGE SCALE GENOMIC DNA]</scope>
    <source>
        <strain evidence="3">JCM 14193</strain>
    </source>
</reference>
<evidence type="ECO:0000256" key="1">
    <source>
        <dbReference type="SAM" id="Phobius"/>
    </source>
</evidence>